<protein>
    <recommendedName>
        <fullName evidence="2">C3H1-type domain-containing protein</fullName>
    </recommendedName>
</protein>
<dbReference type="AlphaFoldDB" id="A0A820NPW4"/>
<dbReference type="PROSITE" id="PS50103">
    <property type="entry name" value="ZF_C3H1"/>
    <property type="match status" value="1"/>
</dbReference>
<keyword evidence="1" id="KW-0479">Metal-binding</keyword>
<feature type="domain" description="C3H1-type" evidence="2">
    <location>
        <begin position="68"/>
        <end position="97"/>
    </location>
</feature>
<sequence length="1037" mass="120132">MASSTERKPCRYGGRCLDIDEKRHVQEFDHPSYCPDGGHCQNTTEDHEKEYRHVSMCPDLNQCTHFQSKNKTHCTQYRHCQPKCKHGSYCANFHDKDHIKRYKHPFPQPCPLSPYHCELYNKSLKPAEYGESSRDVEQHCREFAHICHFGRSCKLESPLHLEKSIHVPRLLCTFGTECARLLQEEHLNMFTHSDIRDIRILCKHADKCHSRRDPKHVVKFRHAMALQDSGIVPFYHLNKNIDFEQNQSNNIAYINNYVERENWEPLPSGSIPQEIIEWLRTVQPVHRCNPEIFKSILIHGHVMSREYMEALKDPGFTANSILHHSRIRRIDALKVPIYAESAKKYITALVAEEYEKNGFLKMHSNENAEETQFLSSDNSISTSRSDFIDKECVYLSHNISSDDMNTIHKKTTEIAQASMKLKLNPTGIGYDRDKQLGTNKHVFSILGPHLGHNYGDVFIVFKREILHHPDANFSLQAATSFVSGRTYKWRPWLGIAPESIEERIKLYHDSKLHASIPDYERASALELIATASYFLQKKTMNIDLKTIIECWLQLDSHRAIEAHLPQLIPLSYIDHIYVAQNIFEWLDSDDDTRRAMIAVFKDRITITPHQGEIGTAESKFGPKPSSALRAEYQDFVIKELIERFGKHETALHSTFLQGCAITIPSSNFKDNFILPLTISQFHAEQRLAEMSKNMTIYIYWQMMNGDMMLTLSNEQINSAERQPNLRCLICYVAPKPRYRDSNYHEQPSYLNFGLPSQHHTFIHEDKYAAKSTVFYVGCNTDDFMTCCLEIQCSTNTITLSHAGPNAIYNHERISHSFAKSDLDLNALKFIHVSAGIQTVPIRNMIVCKEKKFYLHMSYDKNFSRSSGLPVTTLPNRKSNFFEYFTRMILHTKNVEDETRKSSFNKAYDPVRASCPKSIDCPIQFSNDGKDHNSKFSHPCRFAELCRDPEAHLTHETRQVTTCELDKKCQSLCDPIHRALYRHTDLPYFLIPCKFQATCTDVSDKHCIKYSHGRRVLEEIQATVSKSEQEFICRHTFI</sequence>
<dbReference type="Proteomes" id="UP000663873">
    <property type="component" value="Unassembled WGS sequence"/>
</dbReference>
<keyword evidence="5" id="KW-1185">Reference proteome</keyword>
<evidence type="ECO:0000256" key="1">
    <source>
        <dbReference type="PROSITE-ProRule" id="PRU00723"/>
    </source>
</evidence>
<keyword evidence="1" id="KW-0863">Zinc-finger</keyword>
<evidence type="ECO:0000313" key="3">
    <source>
        <dbReference type="EMBL" id="CAF3018801.1"/>
    </source>
</evidence>
<evidence type="ECO:0000313" key="5">
    <source>
        <dbReference type="Proteomes" id="UP000663873"/>
    </source>
</evidence>
<dbReference type="OrthoDB" id="9977239at2759"/>
<keyword evidence="1" id="KW-0862">Zinc</keyword>
<reference evidence="4" key="1">
    <citation type="submission" date="2021-02" db="EMBL/GenBank/DDBJ databases">
        <authorList>
            <person name="Nowell W R."/>
        </authorList>
    </citation>
    <scope>NUCLEOTIDE SEQUENCE</scope>
</reference>
<dbReference type="InterPro" id="IPR000571">
    <property type="entry name" value="Znf_CCCH"/>
</dbReference>
<organism evidence="4 5">
    <name type="scientific">Rotaria socialis</name>
    <dbReference type="NCBI Taxonomy" id="392032"/>
    <lineage>
        <taxon>Eukaryota</taxon>
        <taxon>Metazoa</taxon>
        <taxon>Spiralia</taxon>
        <taxon>Gnathifera</taxon>
        <taxon>Rotifera</taxon>
        <taxon>Eurotatoria</taxon>
        <taxon>Bdelloidea</taxon>
        <taxon>Philodinida</taxon>
        <taxon>Philodinidae</taxon>
        <taxon>Rotaria</taxon>
    </lineage>
</organism>
<evidence type="ECO:0000313" key="4">
    <source>
        <dbReference type="EMBL" id="CAF4391974.1"/>
    </source>
</evidence>
<dbReference type="GO" id="GO:0008270">
    <property type="term" value="F:zinc ion binding"/>
    <property type="evidence" value="ECO:0007669"/>
    <property type="project" value="UniProtKB-KW"/>
</dbReference>
<dbReference type="EMBL" id="CAJOBP010003144">
    <property type="protein sequence ID" value="CAF4391974.1"/>
    <property type="molecule type" value="Genomic_DNA"/>
</dbReference>
<proteinExistence type="predicted"/>
<dbReference type="EMBL" id="CAJNXB010000073">
    <property type="protein sequence ID" value="CAF3018801.1"/>
    <property type="molecule type" value="Genomic_DNA"/>
</dbReference>
<feature type="zinc finger region" description="C3H1-type" evidence="1">
    <location>
        <begin position="68"/>
        <end position="97"/>
    </location>
</feature>
<gene>
    <name evidence="3" type="ORF">TIS948_LOCUS2338</name>
    <name evidence="4" type="ORF">UJA718_LOCUS18482</name>
</gene>
<name>A0A820NPW4_9BILA</name>
<accession>A0A820NPW4</accession>
<comment type="caution">
    <text evidence="4">The sequence shown here is derived from an EMBL/GenBank/DDBJ whole genome shotgun (WGS) entry which is preliminary data.</text>
</comment>
<dbReference type="Proteomes" id="UP000663825">
    <property type="component" value="Unassembled WGS sequence"/>
</dbReference>
<evidence type="ECO:0000259" key="2">
    <source>
        <dbReference type="PROSITE" id="PS50103"/>
    </source>
</evidence>